<evidence type="ECO:0000313" key="2">
    <source>
        <dbReference type="EMBL" id="CAH9066247.1"/>
    </source>
</evidence>
<feature type="region of interest" description="Disordered" evidence="1">
    <location>
        <begin position="1"/>
        <end position="29"/>
    </location>
</feature>
<evidence type="ECO:0000313" key="3">
    <source>
        <dbReference type="Proteomes" id="UP001152447"/>
    </source>
</evidence>
<name>A0A9W4W385_PSEHA</name>
<accession>A0A9W4W385</accession>
<dbReference type="Proteomes" id="UP001152447">
    <property type="component" value="Unassembled WGS sequence"/>
</dbReference>
<sequence length="147" mass="17290">MAGKIKGKIKDADKASKNTQGNKSRFQVNENTQDYDSSKIVFSLERVVNGKHCFSKLDKNNKAFFAEAIFRRKHLSWREIQEENRHGLGCEKIARNSIKVAIPKEIPEDTEYFLAFRYKAKHPVVGIRRQNIFYVLWFDHNFKVYPH</sequence>
<protein>
    <submittedName>
        <fullName evidence="2">Uncharacterized protein</fullName>
    </submittedName>
</protein>
<comment type="caution">
    <text evidence="2">The sequence shown here is derived from an EMBL/GenBank/DDBJ whole genome shotgun (WGS) entry which is preliminary data.</text>
</comment>
<dbReference type="EMBL" id="CAMAPB010000094">
    <property type="protein sequence ID" value="CAH9066247.1"/>
    <property type="molecule type" value="Genomic_DNA"/>
</dbReference>
<dbReference type="AlphaFoldDB" id="A0A9W4W385"/>
<keyword evidence="3" id="KW-1185">Reference proteome</keyword>
<proteinExistence type="predicted"/>
<feature type="compositionally biased region" description="Polar residues" evidence="1">
    <location>
        <begin position="17"/>
        <end position="29"/>
    </location>
</feature>
<evidence type="ECO:0000256" key="1">
    <source>
        <dbReference type="SAM" id="MobiDB-lite"/>
    </source>
</evidence>
<dbReference type="RefSeq" id="WP_076923039.1">
    <property type="nucleotide sequence ID" value="NZ_CAMAPB010000094.1"/>
</dbReference>
<organism evidence="2 3">
    <name type="scientific">Pseudoalteromonas haloplanktis</name>
    <name type="common">Alteromonas haloplanktis</name>
    <dbReference type="NCBI Taxonomy" id="228"/>
    <lineage>
        <taxon>Bacteria</taxon>
        <taxon>Pseudomonadati</taxon>
        <taxon>Pseudomonadota</taxon>
        <taxon>Gammaproteobacteria</taxon>
        <taxon>Alteromonadales</taxon>
        <taxon>Pseudoalteromonadaceae</taxon>
        <taxon>Pseudoalteromonas</taxon>
    </lineage>
</organism>
<reference evidence="2" key="1">
    <citation type="submission" date="2022-07" db="EMBL/GenBank/DDBJ databases">
        <authorList>
            <person name="Criscuolo A."/>
        </authorList>
    </citation>
    <scope>NUCLEOTIDE SEQUENCE</scope>
    <source>
        <strain evidence="2">CIP103197</strain>
    </source>
</reference>
<gene>
    <name evidence="2" type="ORF">PSEHALCIP103_03548</name>
</gene>